<evidence type="ECO:0000313" key="3">
    <source>
        <dbReference type="EMBL" id="KAF9885208.1"/>
    </source>
</evidence>
<dbReference type="InterPro" id="IPR002347">
    <property type="entry name" value="SDR_fam"/>
</dbReference>
<gene>
    <name evidence="3" type="ORF">FE257_000659</name>
</gene>
<evidence type="ECO:0000256" key="2">
    <source>
        <dbReference type="ARBA" id="ARBA00023002"/>
    </source>
</evidence>
<accession>A0AAD4GRA0</accession>
<comment type="similarity">
    <text evidence="1">Belongs to the short-chain dehydrogenases/reductases (SDR) family.</text>
</comment>
<dbReference type="PRINTS" id="PR00081">
    <property type="entry name" value="GDHRDH"/>
</dbReference>
<reference evidence="3" key="1">
    <citation type="journal article" date="2019" name="Beilstein J. Org. Chem.">
        <title>Nanangenines: drimane sesquiterpenoids as the dominant metabolite cohort of a novel Australian fungus, Aspergillus nanangensis.</title>
        <authorList>
            <person name="Lacey H.J."/>
            <person name="Gilchrist C.L.M."/>
            <person name="Crombie A."/>
            <person name="Kalaitzis J.A."/>
            <person name="Vuong D."/>
            <person name="Rutledge P.J."/>
            <person name="Turner P."/>
            <person name="Pitt J.I."/>
            <person name="Lacey E."/>
            <person name="Chooi Y.H."/>
            <person name="Piggott A.M."/>
        </authorList>
    </citation>
    <scope>NUCLEOTIDE SEQUENCE</scope>
    <source>
        <strain evidence="3">MST-FP2251</strain>
    </source>
</reference>
<keyword evidence="4" id="KW-1185">Reference proteome</keyword>
<protein>
    <submittedName>
        <fullName evidence="3">Uncharacterized protein</fullName>
    </submittedName>
</protein>
<evidence type="ECO:0000313" key="4">
    <source>
        <dbReference type="Proteomes" id="UP001194746"/>
    </source>
</evidence>
<reference evidence="3" key="2">
    <citation type="submission" date="2020-02" db="EMBL/GenBank/DDBJ databases">
        <authorList>
            <person name="Gilchrist C.L.M."/>
            <person name="Chooi Y.-H."/>
        </authorList>
    </citation>
    <scope>NUCLEOTIDE SEQUENCE</scope>
    <source>
        <strain evidence="3">MST-FP2251</strain>
    </source>
</reference>
<keyword evidence="2" id="KW-0560">Oxidoreductase</keyword>
<name>A0AAD4GRA0_ASPNN</name>
<dbReference type="SUPFAM" id="SSF51735">
    <property type="entry name" value="NAD(P)-binding Rossmann-fold domains"/>
    <property type="match status" value="1"/>
</dbReference>
<dbReference type="AlphaFoldDB" id="A0AAD4GRA0"/>
<dbReference type="GO" id="GO:0016491">
    <property type="term" value="F:oxidoreductase activity"/>
    <property type="evidence" value="ECO:0007669"/>
    <property type="project" value="UniProtKB-KW"/>
</dbReference>
<proteinExistence type="inferred from homology"/>
<organism evidence="3 4">
    <name type="scientific">Aspergillus nanangensis</name>
    <dbReference type="NCBI Taxonomy" id="2582783"/>
    <lineage>
        <taxon>Eukaryota</taxon>
        <taxon>Fungi</taxon>
        <taxon>Dikarya</taxon>
        <taxon>Ascomycota</taxon>
        <taxon>Pezizomycotina</taxon>
        <taxon>Eurotiomycetes</taxon>
        <taxon>Eurotiomycetidae</taxon>
        <taxon>Eurotiales</taxon>
        <taxon>Aspergillaceae</taxon>
        <taxon>Aspergillus</taxon>
        <taxon>Aspergillus subgen. Circumdati</taxon>
    </lineage>
</organism>
<sequence length="297" mass="31320">MEIHINPNTLTSLKDQVVLVTGSSSGIGHATVQACLQHGAKVIAGDVNPPQEPYPSDAPILFASTDVTDWASIRSLFIAGHAQFGRIDHVFANAGIGPSGNFLEETFDEEGLLAPPVLRTVDINLIGVINTLRLGVHYLKKGEAAAAAGGAGSRSVVLTASASSFQNFPATDYTTAKHGVLGIMRGLEDTLRDSGVRLNAIAPSWTATGLVPKSLIESLGSAVQEPEAVADGVLLLFAEERHGELMYIWDSKYYEINKVKGGLLDSAVGLLPLPVKEDEIAKRLDQARAVAAEVSSS</sequence>
<dbReference type="Proteomes" id="UP001194746">
    <property type="component" value="Unassembled WGS sequence"/>
</dbReference>
<dbReference type="PANTHER" id="PTHR43180:SF11">
    <property type="entry name" value="NAD(P)-BINDING PROTEIN"/>
    <property type="match status" value="1"/>
</dbReference>
<dbReference type="InterPro" id="IPR036291">
    <property type="entry name" value="NAD(P)-bd_dom_sf"/>
</dbReference>
<dbReference type="Pfam" id="PF00106">
    <property type="entry name" value="adh_short"/>
    <property type="match status" value="1"/>
</dbReference>
<dbReference type="EMBL" id="VCAU01000101">
    <property type="protein sequence ID" value="KAF9885208.1"/>
    <property type="molecule type" value="Genomic_DNA"/>
</dbReference>
<evidence type="ECO:0000256" key="1">
    <source>
        <dbReference type="ARBA" id="ARBA00006484"/>
    </source>
</evidence>
<dbReference type="PANTHER" id="PTHR43180">
    <property type="entry name" value="3-OXOACYL-(ACYL-CARRIER-PROTEIN) REDUCTASE (AFU_ORTHOLOGUE AFUA_6G11210)"/>
    <property type="match status" value="1"/>
</dbReference>
<comment type="caution">
    <text evidence="3">The sequence shown here is derived from an EMBL/GenBank/DDBJ whole genome shotgun (WGS) entry which is preliminary data.</text>
</comment>
<dbReference type="Gene3D" id="3.40.50.720">
    <property type="entry name" value="NAD(P)-binding Rossmann-like Domain"/>
    <property type="match status" value="1"/>
</dbReference>